<evidence type="ECO:0000313" key="3">
    <source>
        <dbReference type="EMBL" id="SPH17922.1"/>
    </source>
</evidence>
<dbReference type="EC" id="2.7.7.-" evidence="3"/>
<dbReference type="InterPro" id="IPR013610">
    <property type="entry name" value="ArdC_N"/>
</dbReference>
<proteinExistence type="predicted"/>
<dbReference type="InterPro" id="IPR041459">
    <property type="entry name" value="MPTase-PolyVal"/>
</dbReference>
<evidence type="ECO:0000259" key="2">
    <source>
        <dbReference type="Pfam" id="PF18818"/>
    </source>
</evidence>
<dbReference type="OrthoDB" id="9792687at2"/>
<dbReference type="AlphaFoldDB" id="A0A2R8B5S5"/>
<feature type="domain" description="N-terminal" evidence="1">
    <location>
        <begin position="9"/>
        <end position="130"/>
    </location>
</feature>
<name>A0A2R8B5S5_9RHOB</name>
<sequence>MSTTKTPRQDIYSRITDQIASALEIGVKPWTQPWNAAHAAGPVSRPLRFNGEGYSGINVLTLWASAMERGFAAPIWMTFKQARELGGHVRKGEKGSPVVYANTIVKTEVDEASGDDVDVTIPFMKGYTVFNVDQIEGLPAHYYAIAAGEQNPDERDAKAEAFFAATGAQIETGGNSAYYRIDTDHIQMPAFETFVDAQRFYATLAHESVHWTRHEDRLDRSFGRKRFGDEGYAREELVAELGAAFLCADLGLVLEDRDDHAAYIGSWLKVLKDDKRAIFSAAAHAQRAADYLHDLQKADRAAA</sequence>
<dbReference type="Proteomes" id="UP000244924">
    <property type="component" value="Unassembled WGS sequence"/>
</dbReference>
<keyword evidence="3" id="KW-0548">Nucleotidyltransferase</keyword>
<dbReference type="Pfam" id="PF08401">
    <property type="entry name" value="ArdcN"/>
    <property type="match status" value="1"/>
</dbReference>
<organism evidence="3 4">
    <name type="scientific">Albidovulum aquaemixtae</name>
    <dbReference type="NCBI Taxonomy" id="1542388"/>
    <lineage>
        <taxon>Bacteria</taxon>
        <taxon>Pseudomonadati</taxon>
        <taxon>Pseudomonadota</taxon>
        <taxon>Alphaproteobacteria</taxon>
        <taxon>Rhodobacterales</taxon>
        <taxon>Paracoccaceae</taxon>
        <taxon>Albidovulum</taxon>
    </lineage>
</organism>
<evidence type="ECO:0000313" key="4">
    <source>
        <dbReference type="Proteomes" id="UP000244924"/>
    </source>
</evidence>
<reference evidence="3 4" key="1">
    <citation type="submission" date="2018-03" db="EMBL/GenBank/DDBJ databases">
        <authorList>
            <person name="Keele B.F."/>
        </authorList>
    </citation>
    <scope>NUCLEOTIDE SEQUENCE [LARGE SCALE GENOMIC DNA]</scope>
    <source>
        <strain evidence="3 4">CECT 8626</strain>
    </source>
</reference>
<keyword evidence="4" id="KW-1185">Reference proteome</keyword>
<protein>
    <submittedName>
        <fullName evidence="3">DNA primase TraC</fullName>
        <ecNumber evidence="3">2.7.7.-</ecNumber>
    </submittedName>
</protein>
<dbReference type="GO" id="GO:0016779">
    <property type="term" value="F:nucleotidyltransferase activity"/>
    <property type="evidence" value="ECO:0007669"/>
    <property type="project" value="UniProtKB-KW"/>
</dbReference>
<dbReference type="PIRSF" id="PIRSF037112">
    <property type="entry name" value="Antirestriction_ArdC"/>
    <property type="match status" value="1"/>
</dbReference>
<accession>A0A2R8B5S5</accession>
<dbReference type="GO" id="GO:0003697">
    <property type="term" value="F:single-stranded DNA binding"/>
    <property type="evidence" value="ECO:0007669"/>
    <property type="project" value="InterPro"/>
</dbReference>
<feature type="domain" description="Polyvalent protein metallopeptidase" evidence="2">
    <location>
        <begin position="158"/>
        <end position="284"/>
    </location>
</feature>
<dbReference type="EMBL" id="OMOQ01000001">
    <property type="protein sequence ID" value="SPH17922.1"/>
    <property type="molecule type" value="Genomic_DNA"/>
</dbReference>
<keyword evidence="3" id="KW-0808">Transferase</keyword>
<dbReference type="InterPro" id="IPR017113">
    <property type="entry name" value="Antirestriction_ArdC"/>
</dbReference>
<dbReference type="Pfam" id="PF18818">
    <property type="entry name" value="MPTase-PolyVal"/>
    <property type="match status" value="1"/>
</dbReference>
<gene>
    <name evidence="3" type="primary">traC</name>
    <name evidence="3" type="ORF">DEA8626_01450</name>
</gene>
<evidence type="ECO:0000259" key="1">
    <source>
        <dbReference type="Pfam" id="PF08401"/>
    </source>
</evidence>